<evidence type="ECO:0000313" key="1">
    <source>
        <dbReference type="EMBL" id="KAL0933920.1"/>
    </source>
</evidence>
<sequence>MQNPLQDVVLVQIYSGSRNVRVNASTNSRLFPPTPDPSTTMEPRSSKHHYAPEKRARIALAYESGMSKKEISVKEDVPVRSINGIVARYRVQKHGQSLPRCGRPPALAERDKRRIARVLTIGPFVTVAELKREAGLACCLTTLASFLEKGRIQRLEAIQKSEQQQLVEGNAPPIAPSV</sequence>
<gene>
    <name evidence="1" type="ORF">CTRU02_210719</name>
</gene>
<keyword evidence="2" id="KW-1185">Reference proteome</keyword>
<dbReference type="Proteomes" id="UP000805649">
    <property type="component" value="Unassembled WGS sequence"/>
</dbReference>
<name>A0ACC3YPT4_COLTU</name>
<protein>
    <submittedName>
        <fullName evidence="1">DNA transposase</fullName>
    </submittedName>
</protein>
<proteinExistence type="predicted"/>
<evidence type="ECO:0000313" key="2">
    <source>
        <dbReference type="Proteomes" id="UP000805649"/>
    </source>
</evidence>
<reference evidence="1 2" key="1">
    <citation type="journal article" date="2020" name="Phytopathology">
        <title>Genome Sequence Resources of Colletotrichum truncatum, C. plurivorum, C. musicola, and C. sojae: Four Species Pathogenic to Soybean (Glycine max).</title>
        <authorList>
            <person name="Rogerio F."/>
            <person name="Boufleur T.R."/>
            <person name="Ciampi-Guillardi M."/>
            <person name="Sukno S.A."/>
            <person name="Thon M.R."/>
            <person name="Massola Junior N.S."/>
            <person name="Baroncelli R."/>
        </authorList>
    </citation>
    <scope>NUCLEOTIDE SEQUENCE [LARGE SCALE GENOMIC DNA]</scope>
    <source>
        <strain evidence="1 2">CMES1059</strain>
    </source>
</reference>
<dbReference type="EMBL" id="VUJX02000007">
    <property type="protein sequence ID" value="KAL0933920.1"/>
    <property type="molecule type" value="Genomic_DNA"/>
</dbReference>
<comment type="caution">
    <text evidence="1">The sequence shown here is derived from an EMBL/GenBank/DDBJ whole genome shotgun (WGS) entry which is preliminary data.</text>
</comment>
<accession>A0ACC3YPT4</accession>
<organism evidence="1 2">
    <name type="scientific">Colletotrichum truncatum</name>
    <name type="common">Anthracnose fungus</name>
    <name type="synonym">Colletotrichum capsici</name>
    <dbReference type="NCBI Taxonomy" id="5467"/>
    <lineage>
        <taxon>Eukaryota</taxon>
        <taxon>Fungi</taxon>
        <taxon>Dikarya</taxon>
        <taxon>Ascomycota</taxon>
        <taxon>Pezizomycotina</taxon>
        <taxon>Sordariomycetes</taxon>
        <taxon>Hypocreomycetidae</taxon>
        <taxon>Glomerellales</taxon>
        <taxon>Glomerellaceae</taxon>
        <taxon>Colletotrichum</taxon>
        <taxon>Colletotrichum truncatum species complex</taxon>
    </lineage>
</organism>